<name>A0A0G3H347_9CORY</name>
<sequence length="157" mass="16759">MGAAKSREEGVAITQRTYRVDMPVNVSRIDHLVLNCADVAVTAAWFQRALGMQVQQYGEGRTALVFGGQKINLRTTGATNWGTAKVDAPGTLDICFVTELTVEESLAAWEAAGIEIHEGPIQRSGALGPITSLYARDPDGNLIEVAHYGAGSTDEVL</sequence>
<dbReference type="Gene3D" id="3.10.180.10">
    <property type="entry name" value="2,3-Dihydroxybiphenyl 1,2-Dioxygenase, domain 1"/>
    <property type="match status" value="1"/>
</dbReference>
<evidence type="ECO:0000313" key="3">
    <source>
        <dbReference type="Proteomes" id="UP000035540"/>
    </source>
</evidence>
<dbReference type="GO" id="GO:0016829">
    <property type="term" value="F:lyase activity"/>
    <property type="evidence" value="ECO:0007669"/>
    <property type="project" value="UniProtKB-KW"/>
</dbReference>
<dbReference type="PATRIC" id="fig|136857.5.peg.360"/>
<gene>
    <name evidence="2" type="ORF">CTEST_01830</name>
</gene>
<dbReference type="PANTHER" id="PTHR21366:SF14">
    <property type="entry name" value="GLYOXALASE DOMAIN-CONTAINING PROTEIN 5"/>
    <property type="match status" value="1"/>
</dbReference>
<dbReference type="EMBL" id="CP011545">
    <property type="protein sequence ID" value="AKK07824.1"/>
    <property type="molecule type" value="Genomic_DNA"/>
</dbReference>
<reference evidence="3" key="2">
    <citation type="submission" date="2015-05" db="EMBL/GenBank/DDBJ databases">
        <title>Complete genome sequence of Corynebacterium testudinoris DSM 44614, recovered from necrotic lesions in the mouth of a tortoise.</title>
        <authorList>
            <person name="Ruckert C."/>
            <person name="Albersmeier A."/>
            <person name="Winkler A."/>
            <person name="Tauch A."/>
        </authorList>
    </citation>
    <scope>NUCLEOTIDE SEQUENCE [LARGE SCALE GENOMIC DNA]</scope>
    <source>
        <strain evidence="3">DSM 44614</strain>
    </source>
</reference>
<protein>
    <submittedName>
        <fullName evidence="2">Lactoylglutathione lyase-like lyase</fullName>
    </submittedName>
</protein>
<keyword evidence="2" id="KW-0456">Lyase</keyword>
<proteinExistence type="predicted"/>
<dbReference type="InterPro" id="IPR037523">
    <property type="entry name" value="VOC_core"/>
</dbReference>
<dbReference type="InterPro" id="IPR050383">
    <property type="entry name" value="GlyoxalaseI/FosfomycinResist"/>
</dbReference>
<keyword evidence="3" id="KW-1185">Reference proteome</keyword>
<dbReference type="KEGG" id="cted:CTEST_01830"/>
<dbReference type="InterPro" id="IPR029068">
    <property type="entry name" value="Glyas_Bleomycin-R_OHBP_Dase"/>
</dbReference>
<dbReference type="Proteomes" id="UP000035540">
    <property type="component" value="Chromosome"/>
</dbReference>
<feature type="domain" description="VOC" evidence="1">
    <location>
        <begin position="28"/>
        <end position="148"/>
    </location>
</feature>
<dbReference type="InterPro" id="IPR004360">
    <property type="entry name" value="Glyas_Fos-R_dOase_dom"/>
</dbReference>
<reference evidence="2 3" key="1">
    <citation type="journal article" date="2015" name="Genome Announc.">
        <title>Complete Genome Sequence of the Type Strain Corynebacterium testudinoris DSM 44614, Recovered from Necrotic Lesions in the Mouth of a Tortoise.</title>
        <authorList>
            <person name="Ruckert C."/>
            <person name="Kriete M."/>
            <person name="Jaenicke S."/>
            <person name="Winkler A."/>
            <person name="Tauch A."/>
        </authorList>
    </citation>
    <scope>NUCLEOTIDE SEQUENCE [LARGE SCALE GENOMIC DNA]</scope>
    <source>
        <strain evidence="2 3">DSM 44614</strain>
    </source>
</reference>
<evidence type="ECO:0000259" key="1">
    <source>
        <dbReference type="PROSITE" id="PS51819"/>
    </source>
</evidence>
<dbReference type="CDD" id="cd07253">
    <property type="entry name" value="GLOD5"/>
    <property type="match status" value="1"/>
</dbReference>
<dbReference type="PROSITE" id="PS51819">
    <property type="entry name" value="VOC"/>
    <property type="match status" value="1"/>
</dbReference>
<organism evidence="2 3">
    <name type="scientific">Corynebacterium testudinoris</name>
    <dbReference type="NCBI Taxonomy" id="136857"/>
    <lineage>
        <taxon>Bacteria</taxon>
        <taxon>Bacillati</taxon>
        <taxon>Actinomycetota</taxon>
        <taxon>Actinomycetes</taxon>
        <taxon>Mycobacteriales</taxon>
        <taxon>Corynebacteriaceae</taxon>
        <taxon>Corynebacterium</taxon>
    </lineage>
</organism>
<dbReference type="Pfam" id="PF00903">
    <property type="entry name" value="Glyoxalase"/>
    <property type="match status" value="1"/>
</dbReference>
<dbReference type="PANTHER" id="PTHR21366">
    <property type="entry name" value="GLYOXALASE FAMILY PROTEIN"/>
    <property type="match status" value="1"/>
</dbReference>
<accession>A0A0G3H347</accession>
<dbReference type="SUPFAM" id="SSF54593">
    <property type="entry name" value="Glyoxalase/Bleomycin resistance protein/Dihydroxybiphenyl dioxygenase"/>
    <property type="match status" value="1"/>
</dbReference>
<evidence type="ECO:0000313" key="2">
    <source>
        <dbReference type="EMBL" id="AKK07824.1"/>
    </source>
</evidence>
<dbReference type="AlphaFoldDB" id="A0A0G3H347"/>